<reference evidence="2 3" key="1">
    <citation type="submission" date="2016-11" db="EMBL/GenBank/DDBJ databases">
        <authorList>
            <person name="Varghese N."/>
            <person name="Submissions S."/>
        </authorList>
    </citation>
    <scope>NUCLEOTIDE SEQUENCE [LARGE SCALE GENOMIC DNA]</scope>
    <source>
        <strain evidence="2 3">DSM 28249</strain>
    </source>
</reference>
<keyword evidence="1" id="KW-0472">Membrane</keyword>
<feature type="transmembrane region" description="Helical" evidence="1">
    <location>
        <begin position="12"/>
        <end position="33"/>
    </location>
</feature>
<evidence type="ECO:0000256" key="1">
    <source>
        <dbReference type="SAM" id="Phobius"/>
    </source>
</evidence>
<sequence>MSKYGPGPGELKFRLAVGILGLLGLVGVVAWRGMPSGPAFFEIILIGGAFFGGTAVLSYRALRRLDREDSDA</sequence>
<keyword evidence="1" id="KW-1133">Transmembrane helix</keyword>
<gene>
    <name evidence="2" type="ORF">SAMN05443432_101324</name>
</gene>
<evidence type="ECO:0000313" key="3">
    <source>
        <dbReference type="Proteomes" id="UP000322545"/>
    </source>
</evidence>
<dbReference type="AlphaFoldDB" id="A0A1M7A6X9"/>
<keyword evidence="3" id="KW-1185">Reference proteome</keyword>
<dbReference type="Proteomes" id="UP000322545">
    <property type="component" value="Unassembled WGS sequence"/>
</dbReference>
<keyword evidence="1" id="KW-0812">Transmembrane</keyword>
<dbReference type="RefSeq" id="WP_149777910.1">
    <property type="nucleotide sequence ID" value="NZ_FRCB01000001.1"/>
</dbReference>
<name>A0A1M7A6X9_9RHOB</name>
<accession>A0A1M7A6X9</accession>
<evidence type="ECO:0000313" key="2">
    <source>
        <dbReference type="EMBL" id="SHL38452.1"/>
    </source>
</evidence>
<dbReference type="EMBL" id="FRCB01000001">
    <property type="protein sequence ID" value="SHL38452.1"/>
    <property type="molecule type" value="Genomic_DNA"/>
</dbReference>
<feature type="transmembrane region" description="Helical" evidence="1">
    <location>
        <begin position="39"/>
        <end position="59"/>
    </location>
</feature>
<protein>
    <submittedName>
        <fullName evidence="2">Uncharacterized protein</fullName>
    </submittedName>
</protein>
<proteinExistence type="predicted"/>
<organism evidence="2 3">
    <name type="scientific">Roseovarius litoreus</name>
    <dbReference type="NCBI Taxonomy" id="1155722"/>
    <lineage>
        <taxon>Bacteria</taxon>
        <taxon>Pseudomonadati</taxon>
        <taxon>Pseudomonadota</taxon>
        <taxon>Alphaproteobacteria</taxon>
        <taxon>Rhodobacterales</taxon>
        <taxon>Roseobacteraceae</taxon>
        <taxon>Roseovarius</taxon>
    </lineage>
</organism>